<evidence type="ECO:0000256" key="8">
    <source>
        <dbReference type="ARBA" id="ARBA00022840"/>
    </source>
</evidence>
<evidence type="ECO:0000256" key="6">
    <source>
        <dbReference type="ARBA" id="ARBA00022741"/>
    </source>
</evidence>
<evidence type="ECO:0000259" key="13">
    <source>
        <dbReference type="Pfam" id="PF01288"/>
    </source>
</evidence>
<evidence type="ECO:0000256" key="9">
    <source>
        <dbReference type="ARBA" id="ARBA00022909"/>
    </source>
</evidence>
<dbReference type="SUPFAM" id="SSF55083">
    <property type="entry name" value="6-hydroxymethyl-7,8-dihydropterin pyrophosphokinase, HPPK"/>
    <property type="match status" value="1"/>
</dbReference>
<evidence type="ECO:0000256" key="1">
    <source>
        <dbReference type="ARBA" id="ARBA00005051"/>
    </source>
</evidence>
<comment type="function">
    <text evidence="10">Catalyzes the transfer of pyrophosphate from adenosine triphosphate (ATP) to 6-hydroxymethyl-7,8-dihydropterin, an enzymatic step in folate biosynthesis pathway.</text>
</comment>
<keyword evidence="8" id="KW-0067">ATP-binding</keyword>
<evidence type="ECO:0000256" key="5">
    <source>
        <dbReference type="ARBA" id="ARBA00022679"/>
    </source>
</evidence>
<dbReference type="PANTHER" id="PTHR43071">
    <property type="entry name" value="2-AMINO-4-HYDROXY-6-HYDROXYMETHYLDIHYDROPTERIDINE PYROPHOSPHOKINASE"/>
    <property type="match status" value="1"/>
</dbReference>
<dbReference type="Proteomes" id="UP000561438">
    <property type="component" value="Unassembled WGS sequence"/>
</dbReference>
<dbReference type="NCBIfam" id="TIGR01498">
    <property type="entry name" value="folK"/>
    <property type="match status" value="1"/>
</dbReference>
<evidence type="ECO:0000256" key="4">
    <source>
        <dbReference type="ARBA" id="ARBA00016218"/>
    </source>
</evidence>
<evidence type="ECO:0000256" key="2">
    <source>
        <dbReference type="ARBA" id="ARBA00005810"/>
    </source>
</evidence>
<dbReference type="GO" id="GO:0003848">
    <property type="term" value="F:2-amino-4-hydroxy-6-hydroxymethyldihydropteridine diphosphokinase activity"/>
    <property type="evidence" value="ECO:0007669"/>
    <property type="project" value="UniProtKB-EC"/>
</dbReference>
<dbReference type="RefSeq" id="WP_176268326.1">
    <property type="nucleotide sequence ID" value="NZ_JABWGV010000008.1"/>
</dbReference>
<keyword evidence="7 14" id="KW-0418">Kinase</keyword>
<dbReference type="PANTHER" id="PTHR43071:SF1">
    <property type="entry name" value="2-AMINO-4-HYDROXY-6-HYDROXYMETHYLDIHYDROPTERIDINE PYROPHOSPHOKINASE"/>
    <property type="match status" value="1"/>
</dbReference>
<evidence type="ECO:0000256" key="11">
    <source>
        <dbReference type="ARBA" id="ARBA00029766"/>
    </source>
</evidence>
<evidence type="ECO:0000256" key="12">
    <source>
        <dbReference type="ARBA" id="ARBA00033413"/>
    </source>
</evidence>
<dbReference type="EMBL" id="JABWGV010000008">
    <property type="protein sequence ID" value="NVD46100.1"/>
    <property type="molecule type" value="Genomic_DNA"/>
</dbReference>
<evidence type="ECO:0000256" key="7">
    <source>
        <dbReference type="ARBA" id="ARBA00022777"/>
    </source>
</evidence>
<gene>
    <name evidence="14" type="primary">folK</name>
    <name evidence="14" type="ORF">HUV48_13890</name>
</gene>
<keyword evidence="9" id="KW-0289">Folate biosynthesis</keyword>
<evidence type="ECO:0000313" key="14">
    <source>
        <dbReference type="EMBL" id="NVD46100.1"/>
    </source>
</evidence>
<keyword evidence="6" id="KW-0547">Nucleotide-binding</keyword>
<comment type="caution">
    <text evidence="14">The sequence shown here is derived from an EMBL/GenBank/DDBJ whole genome shotgun (WGS) entry which is preliminary data.</text>
</comment>
<name>A0A850H5Y0_9SPHN</name>
<protein>
    <recommendedName>
        <fullName evidence="4">2-amino-4-hydroxy-6-hydroxymethyldihydropteridine pyrophosphokinase</fullName>
        <ecNumber evidence="3">2.7.6.3</ecNumber>
    </recommendedName>
    <alternativeName>
        <fullName evidence="11">6-hydroxymethyl-7,8-dihydropterin pyrophosphokinase</fullName>
    </alternativeName>
    <alternativeName>
        <fullName evidence="12">7,8-dihydro-6-hydroxymethylpterin-pyrophosphokinase</fullName>
    </alternativeName>
</protein>
<dbReference type="CDD" id="cd00483">
    <property type="entry name" value="HPPK"/>
    <property type="match status" value="1"/>
</dbReference>
<keyword evidence="5 14" id="KW-0808">Transferase</keyword>
<dbReference type="GO" id="GO:0016301">
    <property type="term" value="F:kinase activity"/>
    <property type="evidence" value="ECO:0007669"/>
    <property type="project" value="UniProtKB-KW"/>
</dbReference>
<evidence type="ECO:0000313" key="15">
    <source>
        <dbReference type="Proteomes" id="UP000561438"/>
    </source>
</evidence>
<feature type="domain" description="7,8-dihydro-6-hydroxymethylpterin-pyrophosphokinase" evidence="13">
    <location>
        <begin position="10"/>
        <end position="141"/>
    </location>
</feature>
<dbReference type="InterPro" id="IPR000550">
    <property type="entry name" value="Hppk"/>
</dbReference>
<organism evidence="14 15">
    <name type="scientific">Qipengyuania atrilutea</name>
    <dbReference type="NCBI Taxonomy" id="2744473"/>
    <lineage>
        <taxon>Bacteria</taxon>
        <taxon>Pseudomonadati</taxon>
        <taxon>Pseudomonadota</taxon>
        <taxon>Alphaproteobacteria</taxon>
        <taxon>Sphingomonadales</taxon>
        <taxon>Erythrobacteraceae</taxon>
        <taxon>Qipengyuania</taxon>
    </lineage>
</organism>
<dbReference type="GO" id="GO:0046656">
    <property type="term" value="P:folic acid biosynthetic process"/>
    <property type="evidence" value="ECO:0007669"/>
    <property type="project" value="UniProtKB-KW"/>
</dbReference>
<dbReference type="AlphaFoldDB" id="A0A850H5Y0"/>
<evidence type="ECO:0000256" key="3">
    <source>
        <dbReference type="ARBA" id="ARBA00013253"/>
    </source>
</evidence>
<comment type="similarity">
    <text evidence="2">Belongs to the HPPK family.</text>
</comment>
<dbReference type="GO" id="GO:0005524">
    <property type="term" value="F:ATP binding"/>
    <property type="evidence" value="ECO:0007669"/>
    <property type="project" value="UniProtKB-KW"/>
</dbReference>
<keyword evidence="15" id="KW-1185">Reference proteome</keyword>
<reference evidence="14 15" key="1">
    <citation type="submission" date="2020-06" db="EMBL/GenBank/DDBJ databases">
        <title>Altererythrobacter sp. HHU K3-1.</title>
        <authorList>
            <person name="Zhang D."/>
            <person name="Xue H."/>
        </authorList>
    </citation>
    <scope>NUCLEOTIDE SEQUENCE [LARGE SCALE GENOMIC DNA]</scope>
    <source>
        <strain evidence="14 15">HHU K3-1</strain>
    </source>
</reference>
<sequence length="167" mass="18762">MSEAEHIYLIAVGSNMRIAGVGEPRRVVERALAALGEGNLTCKSRGPVVATDPLGPSQRRYANSAAVVQTPLDPEAMLTRLQAIESAFERKRRGVRWRSRTLDLDIILWSGGAYHSERLEIPHPEFRHRDFVLAPAVTVAPEWRDPVSGLTLRQLHARLTKRRSPRR</sequence>
<dbReference type="GO" id="GO:0046654">
    <property type="term" value="P:tetrahydrofolate biosynthetic process"/>
    <property type="evidence" value="ECO:0007669"/>
    <property type="project" value="UniProtKB-UniPathway"/>
</dbReference>
<dbReference type="EC" id="2.7.6.3" evidence="3"/>
<dbReference type="Gene3D" id="3.30.70.560">
    <property type="entry name" value="7,8-Dihydro-6-hydroxymethylpterin-pyrophosphokinase HPPK"/>
    <property type="match status" value="1"/>
</dbReference>
<dbReference type="Pfam" id="PF01288">
    <property type="entry name" value="HPPK"/>
    <property type="match status" value="1"/>
</dbReference>
<dbReference type="UniPathway" id="UPA00077">
    <property type="reaction ID" value="UER00155"/>
</dbReference>
<dbReference type="InterPro" id="IPR035907">
    <property type="entry name" value="Hppk_sf"/>
</dbReference>
<comment type="pathway">
    <text evidence="1">Cofactor biosynthesis; tetrahydrofolate biosynthesis; 2-amino-4-hydroxy-6-hydroxymethyl-7,8-dihydropteridine diphosphate from 7,8-dihydroneopterin triphosphate: step 4/4.</text>
</comment>
<evidence type="ECO:0000256" key="10">
    <source>
        <dbReference type="ARBA" id="ARBA00029409"/>
    </source>
</evidence>
<proteinExistence type="inferred from homology"/>
<accession>A0A850H5Y0</accession>